<feature type="compositionally biased region" description="Polar residues" evidence="1">
    <location>
        <begin position="11"/>
        <end position="28"/>
    </location>
</feature>
<name>A0ABP9VKJ2_9BACT</name>
<proteinExistence type="predicted"/>
<protein>
    <submittedName>
        <fullName evidence="2">Uncharacterized protein</fullName>
    </submittedName>
</protein>
<keyword evidence="3" id="KW-1185">Reference proteome</keyword>
<organism evidence="2 3">
    <name type="scientific">Novipirellula caenicola</name>
    <dbReference type="NCBI Taxonomy" id="1536901"/>
    <lineage>
        <taxon>Bacteria</taxon>
        <taxon>Pseudomonadati</taxon>
        <taxon>Planctomycetota</taxon>
        <taxon>Planctomycetia</taxon>
        <taxon>Pirellulales</taxon>
        <taxon>Pirellulaceae</taxon>
        <taxon>Novipirellula</taxon>
    </lineage>
</organism>
<gene>
    <name evidence="2" type="ORF">Rcae01_01157</name>
</gene>
<feature type="region of interest" description="Disordered" evidence="1">
    <location>
        <begin position="1"/>
        <end position="37"/>
    </location>
</feature>
<reference evidence="2 3" key="1">
    <citation type="submission" date="2024-02" db="EMBL/GenBank/DDBJ databases">
        <title>Rhodopirellula caenicola NBRC 110016.</title>
        <authorList>
            <person name="Ichikawa N."/>
            <person name="Katano-Makiyama Y."/>
            <person name="Hidaka K."/>
        </authorList>
    </citation>
    <scope>NUCLEOTIDE SEQUENCE [LARGE SCALE GENOMIC DNA]</scope>
    <source>
        <strain evidence="2 3">NBRC 110016</strain>
    </source>
</reference>
<comment type="caution">
    <text evidence="2">The sequence shown here is derived from an EMBL/GenBank/DDBJ whole genome shotgun (WGS) entry which is preliminary data.</text>
</comment>
<dbReference type="EMBL" id="BAABRO010000002">
    <property type="protein sequence ID" value="GAA5505711.1"/>
    <property type="molecule type" value="Genomic_DNA"/>
</dbReference>
<evidence type="ECO:0000256" key="1">
    <source>
        <dbReference type="SAM" id="MobiDB-lite"/>
    </source>
</evidence>
<evidence type="ECO:0000313" key="3">
    <source>
        <dbReference type="Proteomes" id="UP001416858"/>
    </source>
</evidence>
<dbReference type="RefSeq" id="WP_345682717.1">
    <property type="nucleotide sequence ID" value="NZ_BAABRO010000002.1"/>
</dbReference>
<evidence type="ECO:0000313" key="2">
    <source>
        <dbReference type="EMBL" id="GAA5505711.1"/>
    </source>
</evidence>
<accession>A0ABP9VKJ2</accession>
<sequence>MPESRFRVVSENGSSMASPASRKLTVQHSQERKERELDRISGAAAPKTVDVSLKQIVPLLIDAEKSNRTWLSDFADDTVRIDSDLYDVLLAYQQYRQREAA</sequence>
<dbReference type="Proteomes" id="UP001416858">
    <property type="component" value="Unassembled WGS sequence"/>
</dbReference>